<comment type="caution">
    <text evidence="4">The sequence shown here is derived from an EMBL/GenBank/DDBJ whole genome shotgun (WGS) entry which is preliminary data.</text>
</comment>
<evidence type="ECO:0000259" key="3">
    <source>
        <dbReference type="PROSITE" id="PS50158"/>
    </source>
</evidence>
<feature type="domain" description="CCHC-type" evidence="3">
    <location>
        <begin position="31"/>
        <end position="46"/>
    </location>
</feature>
<dbReference type="Gene3D" id="4.10.60.10">
    <property type="entry name" value="Zinc finger, CCHC-type"/>
    <property type="match status" value="1"/>
</dbReference>
<evidence type="ECO:0000256" key="1">
    <source>
        <dbReference type="PROSITE-ProRule" id="PRU00047"/>
    </source>
</evidence>
<name>A0AAN5C1V1_ASPOZ</name>
<dbReference type="InterPro" id="IPR036875">
    <property type="entry name" value="Znf_CCHC_sf"/>
</dbReference>
<dbReference type="InterPro" id="IPR001878">
    <property type="entry name" value="Znf_CCHC"/>
</dbReference>
<feature type="compositionally biased region" description="Low complexity" evidence="2">
    <location>
        <begin position="48"/>
        <end position="95"/>
    </location>
</feature>
<keyword evidence="1" id="KW-0862">Zinc</keyword>
<feature type="region of interest" description="Disordered" evidence="2">
    <location>
        <begin position="42"/>
        <end position="95"/>
    </location>
</feature>
<dbReference type="GO" id="GO:0003676">
    <property type="term" value="F:nucleic acid binding"/>
    <property type="evidence" value="ECO:0007669"/>
    <property type="project" value="InterPro"/>
</dbReference>
<sequence length="95" mass="8983">MSPAAAPVLGHISRDCTAPNGGPLSSAGKVCYKCAQAGHISRDCPNNEAATQQPAESTTAATPAAPATGAAAAAAAETSTEAAPVAPAAPTTAVA</sequence>
<dbReference type="Proteomes" id="UP001165205">
    <property type="component" value="Unassembled WGS sequence"/>
</dbReference>
<evidence type="ECO:0000313" key="4">
    <source>
        <dbReference type="EMBL" id="GMG36295.1"/>
    </source>
</evidence>
<proteinExistence type="predicted"/>
<evidence type="ECO:0000313" key="5">
    <source>
        <dbReference type="Proteomes" id="UP001165205"/>
    </source>
</evidence>
<gene>
    <name evidence="4" type="ORF">Aory04_001135400</name>
</gene>
<dbReference type="PROSITE" id="PS50158">
    <property type="entry name" value="ZF_CCHC"/>
    <property type="match status" value="1"/>
</dbReference>
<evidence type="ECO:0000256" key="2">
    <source>
        <dbReference type="SAM" id="MobiDB-lite"/>
    </source>
</evidence>
<dbReference type="GO" id="GO:0008270">
    <property type="term" value="F:zinc ion binding"/>
    <property type="evidence" value="ECO:0007669"/>
    <property type="project" value="UniProtKB-KW"/>
</dbReference>
<keyword evidence="1" id="KW-0863">Zinc-finger</keyword>
<dbReference type="SMART" id="SM00343">
    <property type="entry name" value="ZnF_C2HC"/>
    <property type="match status" value="1"/>
</dbReference>
<dbReference type="EMBL" id="BSYA01000195">
    <property type="protein sequence ID" value="GMG36295.1"/>
    <property type="molecule type" value="Genomic_DNA"/>
</dbReference>
<dbReference type="SUPFAM" id="SSF57756">
    <property type="entry name" value="Retrovirus zinc finger-like domains"/>
    <property type="match status" value="1"/>
</dbReference>
<reference evidence="4" key="1">
    <citation type="submission" date="2023-04" db="EMBL/GenBank/DDBJ databases">
        <title>Aspergillus oryzae NBRC 4228.</title>
        <authorList>
            <person name="Ichikawa N."/>
            <person name="Sato H."/>
            <person name="Tonouchi N."/>
        </authorList>
    </citation>
    <scope>NUCLEOTIDE SEQUENCE</scope>
    <source>
        <strain evidence="4">NBRC 4228</strain>
    </source>
</reference>
<organism evidence="4 5">
    <name type="scientific">Aspergillus oryzae</name>
    <name type="common">Yellow koji mold</name>
    <dbReference type="NCBI Taxonomy" id="5062"/>
    <lineage>
        <taxon>Eukaryota</taxon>
        <taxon>Fungi</taxon>
        <taxon>Dikarya</taxon>
        <taxon>Ascomycota</taxon>
        <taxon>Pezizomycotina</taxon>
        <taxon>Eurotiomycetes</taxon>
        <taxon>Eurotiomycetidae</taxon>
        <taxon>Eurotiales</taxon>
        <taxon>Aspergillaceae</taxon>
        <taxon>Aspergillus</taxon>
        <taxon>Aspergillus subgen. Circumdati</taxon>
    </lineage>
</organism>
<dbReference type="AlphaFoldDB" id="A0AAN5C1V1"/>
<dbReference type="Pfam" id="PF00098">
    <property type="entry name" value="zf-CCHC"/>
    <property type="match status" value="1"/>
</dbReference>
<keyword evidence="1" id="KW-0479">Metal-binding</keyword>
<accession>A0AAN5C1V1</accession>
<feature type="region of interest" description="Disordered" evidence="2">
    <location>
        <begin position="1"/>
        <end position="22"/>
    </location>
</feature>
<protein>
    <submittedName>
        <fullName evidence="4">Unnamed protein product</fullName>
    </submittedName>
</protein>